<keyword evidence="17" id="KW-1185">Reference proteome</keyword>
<dbReference type="Gene3D" id="3.40.570.10">
    <property type="entry name" value="Extracellular Endonuclease, subunit A"/>
    <property type="match status" value="1"/>
</dbReference>
<evidence type="ECO:0000259" key="15">
    <source>
        <dbReference type="SMART" id="SM00894"/>
    </source>
</evidence>
<dbReference type="GO" id="GO:0003676">
    <property type="term" value="F:nucleic acid binding"/>
    <property type="evidence" value="ECO:0007669"/>
    <property type="project" value="InterPro"/>
</dbReference>
<dbReference type="SMART" id="SM00892">
    <property type="entry name" value="Endonuclease_NS"/>
    <property type="match status" value="1"/>
</dbReference>
<evidence type="ECO:0000256" key="5">
    <source>
        <dbReference type="ARBA" id="ARBA00022759"/>
    </source>
</evidence>
<sequence>MVLPVGTNRYAERVRSSVLLLLTGTALLLAPSAQAQPAGCLTSPARLTDTYKGERLFSLCTADMQVRYSLTDRIPRLVAEVLTPAKLSGTVPREDNFRADDRLPLNARADINDYRGSGYDRGHLAPAADFKYSATAMDNSFLLSNIAPQEPTFNQQAWNGLEDATRACAKQTGSLTVLTGTLGKSGSLNGRNRVTIPSSFFKMWTDGNDYRLWVMPNIALGKLSGAQYGQYEVSIKDLQSFWPEFSVGLPLNASAPGKLCAGAIPLRRAQAPVQAQPAAAPRPAPVPTPKPAAQPAPAPRPRPATPAPAPSNVYYANCSAARAAGAAPLRRGQPGYRPAMDRDGDGVACE</sequence>
<dbReference type="InterPro" id="IPR044929">
    <property type="entry name" value="DNA/RNA_non-sp_Endonuclease_sf"/>
</dbReference>
<evidence type="ECO:0000256" key="6">
    <source>
        <dbReference type="ARBA" id="ARBA00022801"/>
    </source>
</evidence>
<feature type="domain" description="DNA/RNA non-specific endonuclease/pyrophosphatase/phosphodiesterase" evidence="14">
    <location>
        <begin position="60"/>
        <end position="245"/>
    </location>
</feature>
<keyword evidence="12" id="KW-0732">Signal</keyword>
<dbReference type="InterPro" id="IPR040255">
    <property type="entry name" value="Non-specific_endonuclease"/>
</dbReference>
<dbReference type="HOGENOM" id="CLU_791602_0_0_0"/>
<feature type="active site" description="Proton acceptor" evidence="8">
    <location>
        <position position="123"/>
    </location>
</feature>
<dbReference type="SMART" id="SM00894">
    <property type="entry name" value="Excalibur"/>
    <property type="match status" value="1"/>
</dbReference>
<dbReference type="SMART" id="SM00477">
    <property type="entry name" value="NUC"/>
    <property type="match status" value="1"/>
</dbReference>
<dbReference type="GO" id="GO:0004519">
    <property type="term" value="F:endonuclease activity"/>
    <property type="evidence" value="ECO:0007669"/>
    <property type="project" value="UniProtKB-UniRule"/>
</dbReference>
<reference evidence="16 17" key="2">
    <citation type="journal article" date="2012" name="Stand. Genomic Sci.">
        <title>Complete genome sequence of the orange-red pigmented, radioresistant Deinococcus proteolyticus type strain (MRP(T)).</title>
        <authorList>
            <person name="Copeland A."/>
            <person name="Zeytun A."/>
            <person name="Yassawong M."/>
            <person name="Nolan M."/>
            <person name="Lucas S."/>
            <person name="Hammon N."/>
            <person name="Deshpande S."/>
            <person name="Cheng J.F."/>
            <person name="Han C."/>
            <person name="Tapia R."/>
            <person name="Goodwin L.A."/>
            <person name="Pitluck S."/>
            <person name="Mavromatis K."/>
            <person name="Liolios K."/>
            <person name="Pagani I."/>
            <person name="Ivanova N."/>
            <person name="Mikhailova N."/>
            <person name="Pati A."/>
            <person name="Chen A."/>
            <person name="Palaniappan K."/>
            <person name="Land M."/>
            <person name="Hauser L."/>
            <person name="Jeffries C.D."/>
            <person name="Brambilla E.M."/>
            <person name="Rohde M."/>
            <person name="Sikorski J."/>
            <person name="Pukall R."/>
            <person name="Goker M."/>
            <person name="Detter J.C."/>
            <person name="Woyke T."/>
            <person name="Bristow J."/>
            <person name="Eisen J.A."/>
            <person name="Markowitz V."/>
            <person name="Hugenholtz P."/>
            <person name="Kyrpides N.C."/>
            <person name="Klenk H.P."/>
            <person name="Lapidus A."/>
        </authorList>
    </citation>
    <scope>NUCLEOTIDE SEQUENCE [LARGE SCALE GENOMIC DNA]</scope>
    <source>
        <strain evidence="17">ATCC 35074 / DSM 20540 / JCM 6276 / NBRC 101906 / NCIMB 13154 / VKM Ac-1939 / CCM 2703 / MRP</strain>
        <plasmid evidence="17">Plasmid pDEIPR02</plasmid>
    </source>
</reference>
<keyword evidence="5 10" id="KW-0255">Endonuclease</keyword>
<dbReference type="InterPro" id="IPR020821">
    <property type="entry name" value="ENPP1-3/EXOG-like_nuc-like"/>
</dbReference>
<evidence type="ECO:0000256" key="2">
    <source>
        <dbReference type="ARBA" id="ARBA00010052"/>
    </source>
</evidence>
<dbReference type="InterPro" id="IPR044925">
    <property type="entry name" value="His-Me_finger_sf"/>
</dbReference>
<feature type="binding site" evidence="9">
    <location>
        <position position="154"/>
    </location>
    <ligand>
        <name>Mg(2+)</name>
        <dbReference type="ChEBI" id="CHEBI:18420"/>
        <note>catalytic</note>
    </ligand>
</feature>
<feature type="domain" description="Excalibur calcium-binding" evidence="15">
    <location>
        <begin position="314"/>
        <end position="350"/>
    </location>
</feature>
<evidence type="ECO:0000313" key="17">
    <source>
        <dbReference type="Proteomes" id="UP000007718"/>
    </source>
</evidence>
<dbReference type="SUPFAM" id="SSF54060">
    <property type="entry name" value="His-Me finger endonucleases"/>
    <property type="match status" value="1"/>
</dbReference>
<feature type="compositionally biased region" description="Low complexity" evidence="11">
    <location>
        <begin position="325"/>
        <end position="335"/>
    </location>
</feature>
<keyword evidence="6 10" id="KW-0378">Hydrolase</keyword>
<name>F0RQ55_DEIPM</name>
<dbReference type="Proteomes" id="UP000007718">
    <property type="component" value="Plasmid pDEIPR02"/>
</dbReference>
<evidence type="ECO:0000259" key="14">
    <source>
        <dbReference type="SMART" id="SM00892"/>
    </source>
</evidence>
<evidence type="ECO:0000256" key="7">
    <source>
        <dbReference type="ARBA" id="ARBA00022842"/>
    </source>
</evidence>
<dbReference type="AlphaFoldDB" id="F0RQ55"/>
<dbReference type="EMBL" id="CP002538">
    <property type="protein sequence ID" value="ADY27414.1"/>
    <property type="molecule type" value="Genomic_DNA"/>
</dbReference>
<protein>
    <recommendedName>
        <fullName evidence="10">Endonuclease</fullName>
        <ecNumber evidence="10">3.1.30.-</ecNumber>
    </recommendedName>
</protein>
<dbReference type="Pfam" id="PF01223">
    <property type="entry name" value="Endonuclease_NS"/>
    <property type="match status" value="1"/>
</dbReference>
<evidence type="ECO:0000256" key="4">
    <source>
        <dbReference type="ARBA" id="ARBA00022723"/>
    </source>
</evidence>
<gene>
    <name evidence="16" type="ordered locus">Deipr_2288</name>
</gene>
<dbReference type="PROSITE" id="PS01070">
    <property type="entry name" value="NUCLEASE_NON_SPEC"/>
    <property type="match status" value="1"/>
</dbReference>
<feature type="compositionally biased region" description="Basic and acidic residues" evidence="11">
    <location>
        <begin position="339"/>
        <end position="350"/>
    </location>
</feature>
<evidence type="ECO:0000256" key="3">
    <source>
        <dbReference type="ARBA" id="ARBA00022722"/>
    </source>
</evidence>
<dbReference type="GO" id="GO:0046872">
    <property type="term" value="F:metal ion binding"/>
    <property type="evidence" value="ECO:0007669"/>
    <property type="project" value="UniProtKB-KW"/>
</dbReference>
<proteinExistence type="inferred from homology"/>
<feature type="domain" description="ENPP1-3/EXOG-like endonuclease/phosphodiesterase" evidence="13">
    <location>
        <begin position="61"/>
        <end position="248"/>
    </location>
</feature>
<evidence type="ECO:0000256" key="10">
    <source>
        <dbReference type="RuleBase" id="RU366055"/>
    </source>
</evidence>
<dbReference type="Pfam" id="PF05901">
    <property type="entry name" value="Excalibur"/>
    <property type="match status" value="1"/>
</dbReference>
<feature type="compositionally biased region" description="Pro residues" evidence="11">
    <location>
        <begin position="280"/>
        <end position="309"/>
    </location>
</feature>
<dbReference type="InterPro" id="IPR018524">
    <property type="entry name" value="DNA/RNA_endonuclease_AS"/>
</dbReference>
<geneLocation type="plasmid" evidence="16 17">
    <name>pDEIPR02</name>
</geneLocation>
<evidence type="ECO:0000256" key="8">
    <source>
        <dbReference type="PIRSR" id="PIRSR640255-1"/>
    </source>
</evidence>
<evidence type="ECO:0000259" key="13">
    <source>
        <dbReference type="SMART" id="SM00477"/>
    </source>
</evidence>
<keyword evidence="3 10" id="KW-0540">Nuclease</keyword>
<dbReference type="KEGG" id="dpt:Deipr_2288"/>
<keyword evidence="4 9" id="KW-0479">Metal-binding</keyword>
<keyword evidence="7" id="KW-0460">Magnesium</keyword>
<evidence type="ECO:0000256" key="9">
    <source>
        <dbReference type="PIRSR" id="PIRSR640255-2"/>
    </source>
</evidence>
<evidence type="ECO:0000256" key="11">
    <source>
        <dbReference type="SAM" id="MobiDB-lite"/>
    </source>
</evidence>
<dbReference type="PANTHER" id="PTHR13966">
    <property type="entry name" value="ENDONUCLEASE RELATED"/>
    <property type="match status" value="1"/>
</dbReference>
<feature type="chain" id="PRO_5003256189" description="Endonuclease" evidence="12">
    <location>
        <begin position="36"/>
        <end position="350"/>
    </location>
</feature>
<keyword evidence="16" id="KW-0614">Plasmid</keyword>
<comment type="cofactor">
    <cofactor evidence="1 10">
        <name>Mg(2+)</name>
        <dbReference type="ChEBI" id="CHEBI:18420"/>
    </cofactor>
</comment>
<reference evidence="17" key="1">
    <citation type="submission" date="2011-02" db="EMBL/GenBank/DDBJ databases">
        <title>The complete sequence of plasmid2 of Deinococcus proteolyticus DSM 20540.</title>
        <authorList>
            <consortium name="US DOE Joint Genome Institute (JGI-PGF)"/>
            <person name="Lucas S."/>
            <person name="Copeland A."/>
            <person name="Lapidus A."/>
            <person name="Bruce D."/>
            <person name="Goodwin L."/>
            <person name="Pitluck S."/>
            <person name="Kyrpides N."/>
            <person name="Mavromatis K."/>
            <person name="Pagani I."/>
            <person name="Ivanova N."/>
            <person name="Ovchinnikova G."/>
            <person name="Zeytun A."/>
            <person name="Detter J.C."/>
            <person name="Han C."/>
            <person name="Land M."/>
            <person name="Hauser L."/>
            <person name="Markowitz V."/>
            <person name="Cheng J.-F."/>
            <person name="Hugenholtz P."/>
            <person name="Woyke T."/>
            <person name="Wu D."/>
            <person name="Pukall R."/>
            <person name="Steenblock K."/>
            <person name="Brambilla E."/>
            <person name="Klenk H.-P."/>
            <person name="Eisen J.A."/>
        </authorList>
    </citation>
    <scope>NUCLEOTIDE SEQUENCE [LARGE SCALE GENOMIC DNA]</scope>
    <source>
        <strain evidence="17">ATCC 35074 / DSM 20540 / JCM 6276 / NBRC 101906 / NCIMB 13154 / VKM Ac-1939 / CCM 2703 / MRP</strain>
        <plasmid evidence="17">Plasmid pDEIPR02</plasmid>
    </source>
</reference>
<comment type="similarity">
    <text evidence="2 10">Belongs to the DNA/RNA non-specific endonuclease family.</text>
</comment>
<dbReference type="EC" id="3.1.30.-" evidence="10"/>
<feature type="region of interest" description="Disordered" evidence="11">
    <location>
        <begin position="325"/>
        <end position="350"/>
    </location>
</feature>
<dbReference type="InterPro" id="IPR008613">
    <property type="entry name" value="Excalibur_Ca-bd_domain"/>
</dbReference>
<evidence type="ECO:0000313" key="16">
    <source>
        <dbReference type="EMBL" id="ADY27414.1"/>
    </source>
</evidence>
<dbReference type="PANTHER" id="PTHR13966:SF5">
    <property type="entry name" value="ENDONUCLEASE G, MITOCHONDRIAL"/>
    <property type="match status" value="1"/>
</dbReference>
<dbReference type="GO" id="GO:0016787">
    <property type="term" value="F:hydrolase activity"/>
    <property type="evidence" value="ECO:0007669"/>
    <property type="project" value="UniProtKB-KW"/>
</dbReference>
<evidence type="ECO:0000256" key="1">
    <source>
        <dbReference type="ARBA" id="ARBA00001946"/>
    </source>
</evidence>
<feature type="signal peptide" evidence="12">
    <location>
        <begin position="1"/>
        <end position="35"/>
    </location>
</feature>
<feature type="region of interest" description="Disordered" evidence="11">
    <location>
        <begin position="272"/>
        <end position="309"/>
    </location>
</feature>
<accession>F0RQ55</accession>
<organism evidence="16 17">
    <name type="scientific">Deinococcus proteolyticus (strain ATCC 35074 / DSM 20540 / JCM 6276 / NBRC 101906 / NCIMB 13154 / VKM Ac-1939 / CCM 2703 / MRP)</name>
    <dbReference type="NCBI Taxonomy" id="693977"/>
    <lineage>
        <taxon>Bacteria</taxon>
        <taxon>Thermotogati</taxon>
        <taxon>Deinococcota</taxon>
        <taxon>Deinococci</taxon>
        <taxon>Deinococcales</taxon>
        <taxon>Deinococcaceae</taxon>
        <taxon>Deinococcus</taxon>
    </lineage>
</organism>
<evidence type="ECO:0000256" key="12">
    <source>
        <dbReference type="SAM" id="SignalP"/>
    </source>
</evidence>
<dbReference type="InterPro" id="IPR001604">
    <property type="entry name" value="Endo_G_ENPP1-like_dom"/>
</dbReference>